<evidence type="ECO:0000313" key="2">
    <source>
        <dbReference type="WBParaSite" id="PSAMB.scaffold6308size9769.g28272.t1"/>
    </source>
</evidence>
<sequence>MVFMMIELVICMCIEILTKWFREKTTANDAKGNGFDCFDEAARRDPFASAVPPLSRLGCFCLLRSGPEPVRSSLINQVIPDSSEKTLLTPCLVWTLDLHESTPFRTLFLKPCADPVLLLAELQAPATTPS</sequence>
<organism evidence="1 2">
    <name type="scientific">Plectus sambesii</name>
    <dbReference type="NCBI Taxonomy" id="2011161"/>
    <lineage>
        <taxon>Eukaryota</taxon>
        <taxon>Metazoa</taxon>
        <taxon>Ecdysozoa</taxon>
        <taxon>Nematoda</taxon>
        <taxon>Chromadorea</taxon>
        <taxon>Plectida</taxon>
        <taxon>Plectina</taxon>
        <taxon>Plectoidea</taxon>
        <taxon>Plectidae</taxon>
        <taxon>Plectus</taxon>
    </lineage>
</organism>
<dbReference type="Proteomes" id="UP000887566">
    <property type="component" value="Unplaced"/>
</dbReference>
<evidence type="ECO:0000313" key="1">
    <source>
        <dbReference type="Proteomes" id="UP000887566"/>
    </source>
</evidence>
<dbReference type="AlphaFoldDB" id="A0A914X1X6"/>
<protein>
    <submittedName>
        <fullName evidence="2">Uncharacterized protein</fullName>
    </submittedName>
</protein>
<reference evidence="2" key="1">
    <citation type="submission" date="2022-11" db="UniProtKB">
        <authorList>
            <consortium name="WormBaseParasite"/>
        </authorList>
    </citation>
    <scope>IDENTIFICATION</scope>
</reference>
<name>A0A914X1X6_9BILA</name>
<proteinExistence type="predicted"/>
<dbReference type="WBParaSite" id="PSAMB.scaffold6308size9769.g28272.t1">
    <property type="protein sequence ID" value="PSAMB.scaffold6308size9769.g28272.t1"/>
    <property type="gene ID" value="PSAMB.scaffold6308size9769.g28272"/>
</dbReference>
<keyword evidence="1" id="KW-1185">Reference proteome</keyword>
<accession>A0A914X1X6</accession>